<dbReference type="EMBL" id="JAUSVR010000009">
    <property type="protein sequence ID" value="MDQ0512053.1"/>
    <property type="molecule type" value="Genomic_DNA"/>
</dbReference>
<dbReference type="RefSeq" id="WP_306890728.1">
    <property type="nucleotide sequence ID" value="NZ_JAUSVR010000009.1"/>
</dbReference>
<gene>
    <name evidence="1" type="ORF">QOZ99_002953</name>
</gene>
<reference evidence="1 2" key="1">
    <citation type="submission" date="2023-07" db="EMBL/GenBank/DDBJ databases">
        <title>Genomic Encyclopedia of Type Strains, Phase IV (KMG-IV): sequencing the most valuable type-strain genomes for metagenomic binning, comparative biology and taxonomic classification.</title>
        <authorList>
            <person name="Goeker M."/>
        </authorList>
    </citation>
    <scope>NUCLEOTIDE SEQUENCE [LARGE SCALE GENOMIC DNA]</scope>
    <source>
        <strain evidence="1 2">DSM 15561</strain>
    </source>
</reference>
<proteinExistence type="predicted"/>
<name>A0ABU0LTX4_9HYPH</name>
<accession>A0ABU0LTX4</accession>
<dbReference type="Proteomes" id="UP001235094">
    <property type="component" value="Unassembled WGS sequence"/>
</dbReference>
<evidence type="ECO:0000313" key="2">
    <source>
        <dbReference type="Proteomes" id="UP001235094"/>
    </source>
</evidence>
<keyword evidence="2" id="KW-1185">Reference proteome</keyword>
<sequence length="51" mass="5467">MNRNALYALVAVLLVALGAVGVYAYQQHEEDKNSLEIKLGPSGIKVDPPSN</sequence>
<comment type="caution">
    <text evidence="1">The sequence shown here is derived from an EMBL/GenBank/DDBJ whole genome shotgun (WGS) entry which is preliminary data.</text>
</comment>
<evidence type="ECO:0000313" key="1">
    <source>
        <dbReference type="EMBL" id="MDQ0512053.1"/>
    </source>
</evidence>
<protein>
    <submittedName>
        <fullName evidence="1">Uncharacterized membrane protein YgdD (TMEM256/DUF423 family)</fullName>
    </submittedName>
</protein>
<organism evidence="1 2">
    <name type="scientific">Ancylobacter amanitiformis</name>
    <dbReference type="NCBI Taxonomy" id="217069"/>
    <lineage>
        <taxon>Bacteria</taxon>
        <taxon>Pseudomonadati</taxon>
        <taxon>Pseudomonadota</taxon>
        <taxon>Alphaproteobacteria</taxon>
        <taxon>Hyphomicrobiales</taxon>
        <taxon>Xanthobacteraceae</taxon>
        <taxon>Ancylobacter</taxon>
    </lineage>
</organism>